<keyword evidence="3" id="KW-1185">Reference proteome</keyword>
<name>A0AAN7KXL3_TRANT</name>
<comment type="caution">
    <text evidence="2">The sequence shown here is derived from an EMBL/GenBank/DDBJ whole genome shotgun (WGS) entry which is preliminary data.</text>
</comment>
<evidence type="ECO:0000256" key="1">
    <source>
        <dbReference type="SAM" id="MobiDB-lite"/>
    </source>
</evidence>
<accession>A0AAN7KXL3</accession>
<gene>
    <name evidence="2" type="ORF">SAY86_014058</name>
</gene>
<feature type="compositionally biased region" description="Acidic residues" evidence="1">
    <location>
        <begin position="58"/>
        <end position="68"/>
    </location>
</feature>
<organism evidence="2 3">
    <name type="scientific">Trapa natans</name>
    <name type="common">Water chestnut</name>
    <dbReference type="NCBI Taxonomy" id="22666"/>
    <lineage>
        <taxon>Eukaryota</taxon>
        <taxon>Viridiplantae</taxon>
        <taxon>Streptophyta</taxon>
        <taxon>Embryophyta</taxon>
        <taxon>Tracheophyta</taxon>
        <taxon>Spermatophyta</taxon>
        <taxon>Magnoliopsida</taxon>
        <taxon>eudicotyledons</taxon>
        <taxon>Gunneridae</taxon>
        <taxon>Pentapetalae</taxon>
        <taxon>rosids</taxon>
        <taxon>malvids</taxon>
        <taxon>Myrtales</taxon>
        <taxon>Lythraceae</taxon>
        <taxon>Trapa</taxon>
    </lineage>
</organism>
<dbReference type="PANTHER" id="PTHR36713:SF1">
    <property type="entry name" value="OS09G0344700 PROTEIN"/>
    <property type="match status" value="1"/>
</dbReference>
<dbReference type="PANTHER" id="PTHR36713">
    <property type="entry name" value="OS09G0344700 PROTEIN"/>
    <property type="match status" value="1"/>
</dbReference>
<evidence type="ECO:0000313" key="2">
    <source>
        <dbReference type="EMBL" id="KAK4772283.1"/>
    </source>
</evidence>
<proteinExistence type="predicted"/>
<dbReference type="EMBL" id="JAXQNO010000020">
    <property type="protein sequence ID" value="KAK4772283.1"/>
    <property type="molecule type" value="Genomic_DNA"/>
</dbReference>
<reference evidence="2 3" key="1">
    <citation type="journal article" date="2023" name="Hortic Res">
        <title>Pangenome of water caltrop reveals structural variations and asymmetric subgenome divergence after allopolyploidization.</title>
        <authorList>
            <person name="Zhang X."/>
            <person name="Chen Y."/>
            <person name="Wang L."/>
            <person name="Yuan Y."/>
            <person name="Fang M."/>
            <person name="Shi L."/>
            <person name="Lu R."/>
            <person name="Comes H.P."/>
            <person name="Ma Y."/>
            <person name="Chen Y."/>
            <person name="Huang G."/>
            <person name="Zhou Y."/>
            <person name="Zheng Z."/>
            <person name="Qiu Y."/>
        </authorList>
    </citation>
    <scope>NUCLEOTIDE SEQUENCE [LARGE SCALE GENOMIC DNA]</scope>
    <source>
        <strain evidence="2">F231</strain>
    </source>
</reference>
<dbReference type="Proteomes" id="UP001346149">
    <property type="component" value="Unassembled WGS sequence"/>
</dbReference>
<dbReference type="AlphaFoldDB" id="A0AAN7KXL3"/>
<evidence type="ECO:0000313" key="3">
    <source>
        <dbReference type="Proteomes" id="UP001346149"/>
    </source>
</evidence>
<feature type="region of interest" description="Disordered" evidence="1">
    <location>
        <begin position="53"/>
        <end position="132"/>
    </location>
</feature>
<protein>
    <submittedName>
        <fullName evidence="2">Uncharacterized protein</fullName>
    </submittedName>
</protein>
<sequence>MEGREGAELSRINMDEVLPPRLEDAGLEDCALPVESIHEAFLKAAIAVGSCGGSAFTSDEDDENDDESSGLQIPEKFSDSFHDSPPALLHSDVVVESECAAKDGDNKGVSMRKGVDDVDEPSSVDLQKLEIR</sequence>